<comment type="caution">
    <text evidence="2">The sequence shown here is derived from an EMBL/GenBank/DDBJ whole genome shotgun (WGS) entry which is preliminary data.</text>
</comment>
<evidence type="ECO:0008006" key="4">
    <source>
        <dbReference type="Google" id="ProtNLM"/>
    </source>
</evidence>
<evidence type="ECO:0000313" key="3">
    <source>
        <dbReference type="Proteomes" id="UP001500403"/>
    </source>
</evidence>
<proteinExistence type="predicted"/>
<evidence type="ECO:0000313" key="2">
    <source>
        <dbReference type="EMBL" id="GAA2922188.1"/>
    </source>
</evidence>
<organism evidence="2 3">
    <name type="scientific">Streptomyces enissocaesilis</name>
    <dbReference type="NCBI Taxonomy" id="332589"/>
    <lineage>
        <taxon>Bacteria</taxon>
        <taxon>Bacillati</taxon>
        <taxon>Actinomycetota</taxon>
        <taxon>Actinomycetes</taxon>
        <taxon>Kitasatosporales</taxon>
        <taxon>Streptomycetaceae</taxon>
        <taxon>Streptomyces</taxon>
        <taxon>Streptomyces rochei group</taxon>
    </lineage>
</organism>
<evidence type="ECO:0000256" key="1">
    <source>
        <dbReference type="SAM" id="SignalP"/>
    </source>
</evidence>
<feature type="signal peptide" evidence="1">
    <location>
        <begin position="1"/>
        <end position="25"/>
    </location>
</feature>
<sequence length="78" mass="7741">MKYMKAASAIAISMIAAGAVSPAMAADRLGDAVVESVPRTATKAAQHLNEGDSKKLVLEGAEGAMDATQGLGGLPIGS</sequence>
<accession>A0ABN3WPJ0</accession>
<keyword evidence="3" id="KW-1185">Reference proteome</keyword>
<gene>
    <name evidence="2" type="ORF">GCM10010446_02840</name>
</gene>
<reference evidence="2 3" key="1">
    <citation type="journal article" date="2019" name="Int. J. Syst. Evol. Microbiol.">
        <title>The Global Catalogue of Microorganisms (GCM) 10K type strain sequencing project: providing services to taxonomists for standard genome sequencing and annotation.</title>
        <authorList>
            <consortium name="The Broad Institute Genomics Platform"/>
            <consortium name="The Broad Institute Genome Sequencing Center for Infectious Disease"/>
            <person name="Wu L."/>
            <person name="Ma J."/>
        </authorList>
    </citation>
    <scope>NUCLEOTIDE SEQUENCE [LARGE SCALE GENOMIC DNA]</scope>
    <source>
        <strain evidence="2 3">JCM 9088</strain>
    </source>
</reference>
<dbReference type="RefSeq" id="WP_344489249.1">
    <property type="nucleotide sequence ID" value="NZ_BAAAUD010000005.1"/>
</dbReference>
<keyword evidence="1" id="KW-0732">Signal</keyword>
<dbReference type="EMBL" id="BAAAUD010000005">
    <property type="protein sequence ID" value="GAA2922188.1"/>
    <property type="molecule type" value="Genomic_DNA"/>
</dbReference>
<dbReference type="Proteomes" id="UP001500403">
    <property type="component" value="Unassembled WGS sequence"/>
</dbReference>
<feature type="chain" id="PRO_5045041322" description="Secreted protein" evidence="1">
    <location>
        <begin position="26"/>
        <end position="78"/>
    </location>
</feature>
<protein>
    <recommendedName>
        <fullName evidence="4">Secreted protein</fullName>
    </recommendedName>
</protein>
<name>A0ABN3WPJ0_9ACTN</name>